<feature type="region of interest" description="Disordered" evidence="1">
    <location>
        <begin position="101"/>
        <end position="120"/>
    </location>
</feature>
<dbReference type="EMBL" id="LR798292">
    <property type="protein sequence ID" value="CAB5220601.1"/>
    <property type="molecule type" value="Genomic_DNA"/>
</dbReference>
<proteinExistence type="predicted"/>
<feature type="compositionally biased region" description="Polar residues" evidence="1">
    <location>
        <begin position="196"/>
        <end position="211"/>
    </location>
</feature>
<feature type="compositionally biased region" description="Polar residues" evidence="1">
    <location>
        <begin position="1"/>
        <end position="26"/>
    </location>
</feature>
<feature type="compositionally biased region" description="Basic and acidic residues" evidence="1">
    <location>
        <begin position="74"/>
        <end position="88"/>
    </location>
</feature>
<organism evidence="2">
    <name type="scientific">uncultured Caudovirales phage</name>
    <dbReference type="NCBI Taxonomy" id="2100421"/>
    <lineage>
        <taxon>Viruses</taxon>
        <taxon>Duplodnaviria</taxon>
        <taxon>Heunggongvirae</taxon>
        <taxon>Uroviricota</taxon>
        <taxon>Caudoviricetes</taxon>
        <taxon>Peduoviridae</taxon>
        <taxon>Maltschvirus</taxon>
        <taxon>Maltschvirus maltsch</taxon>
    </lineage>
</organism>
<feature type="region of interest" description="Disordered" evidence="1">
    <location>
        <begin position="229"/>
        <end position="251"/>
    </location>
</feature>
<feature type="compositionally biased region" description="Polar residues" evidence="1">
    <location>
        <begin position="54"/>
        <end position="71"/>
    </location>
</feature>
<protein>
    <submittedName>
        <fullName evidence="2">Uncharacterized protein</fullName>
    </submittedName>
</protein>
<reference evidence="2" key="1">
    <citation type="submission" date="2020-05" db="EMBL/GenBank/DDBJ databases">
        <authorList>
            <person name="Chiriac C."/>
            <person name="Salcher M."/>
            <person name="Ghai R."/>
            <person name="Kavagutti S V."/>
        </authorList>
    </citation>
    <scope>NUCLEOTIDE SEQUENCE</scope>
</reference>
<gene>
    <name evidence="2" type="ORF">UFOVP244_11</name>
</gene>
<name>A0A6J7WRH3_9CAUD</name>
<accession>A0A6J7WRH3</accession>
<sequence length="303" mass="32677">MQDKSNSNSFSHMQPSGASKTTNDSSILKKNDPPEVKLTRVGIQKPTVEKDAQGNVTINYGARTSSPTKSGLEQFKEKPEEERKKFEARLQTQKIRNGITVQRADVSKKPGVNKSTSGLEGDYKIGAKAEELRGSGNGKTSGWQSVLQAAKQPSKLAKFEMDAGGASGMKSAFGGSSKPEPPPPPPKELSKAGSHADQSMNNGHLQVTSQALAEFKQRHGFTDALNKAGMAAPSLPMPSAPKISKMDQKKQQLIQMARLGKERPLTSTPIGHAFANYTDPNSYSFDPKFAALISRIAPNWAKK</sequence>
<feature type="region of interest" description="Disordered" evidence="1">
    <location>
        <begin position="152"/>
        <end position="213"/>
    </location>
</feature>
<evidence type="ECO:0000256" key="1">
    <source>
        <dbReference type="SAM" id="MobiDB-lite"/>
    </source>
</evidence>
<feature type="region of interest" description="Disordered" evidence="1">
    <location>
        <begin position="1"/>
        <end position="91"/>
    </location>
</feature>
<feature type="compositionally biased region" description="Basic and acidic residues" evidence="1">
    <location>
        <begin position="27"/>
        <end position="38"/>
    </location>
</feature>
<evidence type="ECO:0000313" key="2">
    <source>
        <dbReference type="EMBL" id="CAB5220601.1"/>
    </source>
</evidence>